<sequence length="60" mass="6366">MKNILIGFVFGAACAASISVIAAQIVGGNSYLMGYDVMINGEVVCSDPYVWTSTKEIECD</sequence>
<comment type="caution">
    <text evidence="2">The sequence shown here is derived from an EMBL/GenBank/DDBJ whole genome shotgun (WGS) entry which is preliminary data.</text>
</comment>
<dbReference type="RefSeq" id="WP_001322682.1">
    <property type="nucleotide sequence ID" value="NZ_JYSU01000023.1"/>
</dbReference>
<dbReference type="AlphaFoldDB" id="A0A5U4YQ26"/>
<dbReference type="EMBL" id="AAGMIZ010000024">
    <property type="protein sequence ID" value="EBP6278585.1"/>
    <property type="molecule type" value="Genomic_DNA"/>
</dbReference>
<keyword evidence="1" id="KW-0732">Signal</keyword>
<reference evidence="2" key="1">
    <citation type="submission" date="2018-07" db="EMBL/GenBank/DDBJ databases">
        <authorList>
            <consortium name="GenomeTrakr network: Whole genome sequencing for foodborne pathogen traceback"/>
        </authorList>
    </citation>
    <scope>NUCLEOTIDE SEQUENCE</scope>
    <source>
        <strain evidence="2">CFSAN032373</strain>
    </source>
</reference>
<feature type="chain" id="PRO_5030139600" description="TMhelix containing protein" evidence="1">
    <location>
        <begin position="23"/>
        <end position="60"/>
    </location>
</feature>
<name>A0A5U4YQ26_SALER</name>
<protein>
    <recommendedName>
        <fullName evidence="3">TMhelix containing protein</fullName>
    </recommendedName>
</protein>
<evidence type="ECO:0000313" key="2">
    <source>
        <dbReference type="EMBL" id="EBP6278585.1"/>
    </source>
</evidence>
<accession>A0A5U4YQ26</accession>
<feature type="signal peptide" evidence="1">
    <location>
        <begin position="1"/>
        <end position="22"/>
    </location>
</feature>
<evidence type="ECO:0008006" key="3">
    <source>
        <dbReference type="Google" id="ProtNLM"/>
    </source>
</evidence>
<proteinExistence type="predicted"/>
<evidence type="ECO:0000256" key="1">
    <source>
        <dbReference type="SAM" id="SignalP"/>
    </source>
</evidence>
<gene>
    <name evidence="2" type="ORF">ABR09_23260</name>
</gene>
<organism evidence="2">
    <name type="scientific">Salmonella enterica</name>
    <name type="common">Salmonella choleraesuis</name>
    <dbReference type="NCBI Taxonomy" id="28901"/>
    <lineage>
        <taxon>Bacteria</taxon>
        <taxon>Pseudomonadati</taxon>
        <taxon>Pseudomonadota</taxon>
        <taxon>Gammaproteobacteria</taxon>
        <taxon>Enterobacterales</taxon>
        <taxon>Enterobacteriaceae</taxon>
        <taxon>Salmonella</taxon>
    </lineage>
</organism>